<evidence type="ECO:0000313" key="6">
    <source>
        <dbReference type="Proteomes" id="UP001056384"/>
    </source>
</evidence>
<evidence type="ECO:0000256" key="3">
    <source>
        <dbReference type="ARBA" id="ARBA00023002"/>
    </source>
</evidence>
<dbReference type="InterPro" id="IPR013154">
    <property type="entry name" value="ADH-like_N"/>
</dbReference>
<dbReference type="Gene3D" id="3.90.180.10">
    <property type="entry name" value="Medium-chain alcohol dehydrogenases, catalytic domain"/>
    <property type="match status" value="1"/>
</dbReference>
<dbReference type="Proteomes" id="UP001056384">
    <property type="component" value="Chromosome 9"/>
</dbReference>
<reference evidence="5" key="1">
    <citation type="submission" date="2022-06" db="EMBL/GenBank/DDBJ databases">
        <title>Complete genome sequences of two strains of the flax pathogen Septoria linicola.</title>
        <authorList>
            <person name="Lapalu N."/>
            <person name="Simon A."/>
            <person name="Demenou B."/>
            <person name="Paumier D."/>
            <person name="Guillot M.-P."/>
            <person name="Gout L."/>
            <person name="Valade R."/>
        </authorList>
    </citation>
    <scope>NUCLEOTIDE SEQUENCE</scope>
    <source>
        <strain evidence="5">SE15195</strain>
    </source>
</reference>
<dbReference type="SUPFAM" id="SSF50129">
    <property type="entry name" value="GroES-like"/>
    <property type="match status" value="1"/>
</dbReference>
<keyword evidence="6" id="KW-1185">Reference proteome</keyword>
<comment type="subunit">
    <text evidence="2">Monomer.</text>
</comment>
<evidence type="ECO:0000256" key="1">
    <source>
        <dbReference type="ARBA" id="ARBA00008072"/>
    </source>
</evidence>
<dbReference type="OrthoDB" id="48317at2759"/>
<proteinExistence type="inferred from homology"/>
<dbReference type="SMART" id="SM00829">
    <property type="entry name" value="PKS_ER"/>
    <property type="match status" value="1"/>
</dbReference>
<evidence type="ECO:0000259" key="4">
    <source>
        <dbReference type="SMART" id="SM00829"/>
    </source>
</evidence>
<dbReference type="SUPFAM" id="SSF51735">
    <property type="entry name" value="NAD(P)-binding Rossmann-fold domains"/>
    <property type="match status" value="1"/>
</dbReference>
<dbReference type="InterPro" id="IPR020843">
    <property type="entry name" value="ER"/>
</dbReference>
<keyword evidence="3" id="KW-0560">Oxidoreductase</keyword>
<dbReference type="AlphaFoldDB" id="A0A9Q9EP03"/>
<dbReference type="Pfam" id="PF08240">
    <property type="entry name" value="ADH_N"/>
    <property type="match status" value="1"/>
</dbReference>
<accession>A0A9Q9EP03</accession>
<dbReference type="GO" id="GO:0016651">
    <property type="term" value="F:oxidoreductase activity, acting on NAD(P)H"/>
    <property type="evidence" value="ECO:0007669"/>
    <property type="project" value="InterPro"/>
</dbReference>
<dbReference type="PANTHER" id="PTHR45348:SF7">
    <property type="entry name" value="ZINC BINDING OXIDOREDUCTASE, PUTATIVE-RELATED"/>
    <property type="match status" value="1"/>
</dbReference>
<feature type="domain" description="Enoyl reductase (ER)" evidence="4">
    <location>
        <begin position="26"/>
        <end position="332"/>
    </location>
</feature>
<organism evidence="5 6">
    <name type="scientific">Septoria linicola</name>
    <dbReference type="NCBI Taxonomy" id="215465"/>
    <lineage>
        <taxon>Eukaryota</taxon>
        <taxon>Fungi</taxon>
        <taxon>Dikarya</taxon>
        <taxon>Ascomycota</taxon>
        <taxon>Pezizomycotina</taxon>
        <taxon>Dothideomycetes</taxon>
        <taxon>Dothideomycetidae</taxon>
        <taxon>Mycosphaerellales</taxon>
        <taxon>Mycosphaerellaceae</taxon>
        <taxon>Septoria</taxon>
    </lineage>
</organism>
<dbReference type="EMBL" id="CP099426">
    <property type="protein sequence ID" value="USW57149.1"/>
    <property type="molecule type" value="Genomic_DNA"/>
</dbReference>
<dbReference type="InterPro" id="IPR047122">
    <property type="entry name" value="Trans-enoyl_RdTase-like"/>
</dbReference>
<comment type="similarity">
    <text evidence="1">Belongs to the zinc-containing alcohol dehydrogenase family.</text>
</comment>
<dbReference type="PANTHER" id="PTHR45348">
    <property type="entry name" value="HYPOTHETICAL OXIDOREDUCTASE (EUROFUNG)"/>
    <property type="match status" value="1"/>
</dbReference>
<dbReference type="InterPro" id="IPR011032">
    <property type="entry name" value="GroES-like_sf"/>
</dbReference>
<dbReference type="Gene3D" id="3.40.50.720">
    <property type="entry name" value="NAD(P)-binding Rossmann-like Domain"/>
    <property type="match status" value="1"/>
</dbReference>
<name>A0A9Q9EP03_9PEZI</name>
<dbReference type="InterPro" id="IPR036291">
    <property type="entry name" value="NAD(P)-bd_dom_sf"/>
</dbReference>
<protein>
    <submittedName>
        <fullName evidence="5">GroES-like superfamily, alcohol dehydrogenase-like, NAD(P)-binding domain superfamily</fullName>
    </submittedName>
</protein>
<sequence length="334" mass="35292">MKALIADRSLLTRIPNMLLSKSLTVGVVIRDVPRPKISATEILIKVNATALNPIDAKFIDFIAPAGSKLGCDFAGVVAEAGSTASKTWKVGDRVAGFCQGGVDTEYGSFAEYVKAEQDLVWRIPETTGDTDASPTPGTTKGSKTPILIYAGSTAVGLFAIQLAKNAGCTVITTCSPHSFDLVESYGADAAYNYCESNAVEEIRKAFPNITKALDCISEGNSTDFAARVIGANGGTVITLLDIKAKVSGVEVKMIMSFQMLGKAFAWLPPIGPKFDASPSDREALVRFYADLPQRLPAFQAPPVTVLAGGFDAVLEGLQKIRAGKVSGTKLVVTY</sequence>
<dbReference type="Pfam" id="PF00107">
    <property type="entry name" value="ADH_zinc_N"/>
    <property type="match status" value="1"/>
</dbReference>
<evidence type="ECO:0000313" key="5">
    <source>
        <dbReference type="EMBL" id="USW57149.1"/>
    </source>
</evidence>
<dbReference type="CDD" id="cd08249">
    <property type="entry name" value="enoyl_reductase_like"/>
    <property type="match status" value="1"/>
</dbReference>
<dbReference type="InterPro" id="IPR013149">
    <property type="entry name" value="ADH-like_C"/>
</dbReference>
<gene>
    <name evidence="5" type="ORF">Slin15195_G104680</name>
</gene>
<evidence type="ECO:0000256" key="2">
    <source>
        <dbReference type="ARBA" id="ARBA00011245"/>
    </source>
</evidence>